<evidence type="ECO:0000313" key="4">
    <source>
        <dbReference type="EMBL" id="CAD2161694.1"/>
    </source>
</evidence>
<protein>
    <recommendedName>
        <fullName evidence="3">SKI-interacting protein SKIP SNW domain-containing protein</fullName>
    </recommendedName>
</protein>
<dbReference type="Pfam" id="PF02731">
    <property type="entry name" value="SKIP_SNW"/>
    <property type="match status" value="2"/>
</dbReference>
<feature type="compositionally biased region" description="Gly residues" evidence="2">
    <location>
        <begin position="613"/>
        <end position="623"/>
    </location>
</feature>
<feature type="region of interest" description="Disordered" evidence="2">
    <location>
        <begin position="495"/>
        <end position="517"/>
    </location>
</feature>
<feature type="region of interest" description="Disordered" evidence="2">
    <location>
        <begin position="189"/>
        <end position="208"/>
    </location>
</feature>
<dbReference type="EMBL" id="CAJEWN010000087">
    <property type="protein sequence ID" value="CAD2161694.1"/>
    <property type="molecule type" value="Genomic_DNA"/>
</dbReference>
<organism evidence="4 5">
    <name type="scientific">Meloidogyne enterolobii</name>
    <name type="common">Root-knot nematode worm</name>
    <name type="synonym">Meloidogyne mayaguensis</name>
    <dbReference type="NCBI Taxonomy" id="390850"/>
    <lineage>
        <taxon>Eukaryota</taxon>
        <taxon>Metazoa</taxon>
        <taxon>Ecdysozoa</taxon>
        <taxon>Nematoda</taxon>
        <taxon>Chromadorea</taxon>
        <taxon>Rhabditida</taxon>
        <taxon>Tylenchina</taxon>
        <taxon>Tylenchomorpha</taxon>
        <taxon>Tylenchoidea</taxon>
        <taxon>Meloidogynidae</taxon>
        <taxon>Meloidogyninae</taxon>
        <taxon>Meloidogyne</taxon>
    </lineage>
</organism>
<sequence>MHLSLAKVVAIKEPPQYDRRQGFVPRTQDDFGDGGAFPEIHIAQFPIGMGADKPGTGAKNTVALQFDSEGKLRFDELTRLGHGKDKIVHSRLSDMKSRHIDDEDESFKKPTDEEIHETTEATRASLEKITAVKIAASLPVQHAKKTAPAQFIRYTPSQQAGFHTSGAQQRIIRLVEEQKDPMEPPRFQINQKIPRGPPSPPAPVLHSPPRKVTAKEQADWKIPPCVSNWKNPKGYTVALDKRLAADGRGLQQVHINEGFAKFAEALSIAERKARESVETRAQMERLIAQNKKTEQEKRMREMAQSARIQRSQALRKAEADEDQKLMEEAKEREAIRRDRVEDHRKERNIARSRPDKLEKLKRDKGLDSGGIDDETYTAYDKPWRPQDNVQQHIYRPRKDVDSGIYGADLDKIINTSRFVPDKGFSGTEGVDKRASGPVQVAAALPVQHAKKTAPAQFIRYTPSQQSGLHASGAQQRIIRLVEEQKDPMEPPRFQINQKIPRAPPSPPAPVMHSPTRKDRDISEKIALGLPDSRARASGETQFDARLFNQTGGLDSGGIDDETYTAYDKPWRPQDNVQQHIYRPRKDVDSGIYGADLDKIINTSRFVPDKGFSGTEGEGSGAPRGSGPVQFEREEEDIFGLGELLQTSSSANTASSSSKRKAQDEGSAKRSRK</sequence>
<feature type="region of interest" description="Disordered" evidence="2">
    <location>
        <begin position="345"/>
        <end position="370"/>
    </location>
</feature>
<dbReference type="GO" id="GO:0000398">
    <property type="term" value="P:mRNA splicing, via spliceosome"/>
    <property type="evidence" value="ECO:0007669"/>
    <property type="project" value="InterPro"/>
</dbReference>
<feature type="domain" description="SKI-interacting protein SKIP SNW" evidence="3">
    <location>
        <begin position="456"/>
        <end position="517"/>
    </location>
</feature>
<dbReference type="InterPro" id="IPR017862">
    <property type="entry name" value="SKI-int_prot_SKIP"/>
</dbReference>
<dbReference type="Proteomes" id="UP000580250">
    <property type="component" value="Unassembled WGS sequence"/>
</dbReference>
<feature type="domain" description="SKI-interacting protein SKIP SNW" evidence="3">
    <location>
        <begin position="150"/>
        <end position="310"/>
    </location>
</feature>
<feature type="compositionally biased region" description="Basic and acidic residues" evidence="2">
    <location>
        <begin position="660"/>
        <end position="672"/>
    </location>
</feature>
<evidence type="ECO:0000256" key="1">
    <source>
        <dbReference type="ARBA" id="ARBA00010197"/>
    </source>
</evidence>
<feature type="compositionally biased region" description="Basic and acidic residues" evidence="2">
    <location>
        <begin position="345"/>
        <end position="366"/>
    </location>
</feature>
<dbReference type="AlphaFoldDB" id="A0A6V7UP45"/>
<evidence type="ECO:0000259" key="3">
    <source>
        <dbReference type="Pfam" id="PF02731"/>
    </source>
</evidence>
<comment type="similarity">
    <text evidence="1">Belongs to the SNW family.</text>
</comment>
<feature type="compositionally biased region" description="Low complexity" evidence="2">
    <location>
        <begin position="646"/>
        <end position="656"/>
    </location>
</feature>
<evidence type="ECO:0000256" key="2">
    <source>
        <dbReference type="SAM" id="MobiDB-lite"/>
    </source>
</evidence>
<dbReference type="GO" id="GO:0005681">
    <property type="term" value="C:spliceosomal complex"/>
    <property type="evidence" value="ECO:0007669"/>
    <property type="project" value="InterPro"/>
</dbReference>
<proteinExistence type="inferred from homology"/>
<accession>A0A6V7UP45</accession>
<comment type="caution">
    <text evidence="4">The sequence shown here is derived from an EMBL/GenBank/DDBJ whole genome shotgun (WGS) entry which is preliminary data.</text>
</comment>
<reference evidence="4 5" key="1">
    <citation type="submission" date="2020-08" db="EMBL/GenBank/DDBJ databases">
        <authorList>
            <person name="Koutsovoulos G."/>
            <person name="Danchin GJ E."/>
        </authorList>
    </citation>
    <scope>NUCLEOTIDE SEQUENCE [LARGE SCALE GENOMIC DNA]</scope>
</reference>
<dbReference type="InterPro" id="IPR004015">
    <property type="entry name" value="SKI-int_prot_SKIP_SNW-dom"/>
</dbReference>
<dbReference type="PANTHER" id="PTHR12096">
    <property type="entry name" value="NUCLEAR PROTEIN SKIP-RELATED"/>
    <property type="match status" value="1"/>
</dbReference>
<feature type="region of interest" description="Disordered" evidence="2">
    <location>
        <begin position="603"/>
        <end position="672"/>
    </location>
</feature>
<dbReference type="OrthoDB" id="666364at2759"/>
<gene>
    <name evidence="4" type="ORF">MENT_LOCUS15002</name>
</gene>
<evidence type="ECO:0000313" key="5">
    <source>
        <dbReference type="Proteomes" id="UP000580250"/>
    </source>
</evidence>
<name>A0A6V7UP45_MELEN</name>